<dbReference type="EMBL" id="RQHV01000066">
    <property type="protein sequence ID" value="TGN06532.1"/>
    <property type="molecule type" value="Genomic_DNA"/>
</dbReference>
<comment type="caution">
    <text evidence="2">The sequence shown here is derived from an EMBL/GenBank/DDBJ whole genome shotgun (WGS) entry which is preliminary data.</text>
</comment>
<feature type="region of interest" description="Disordered" evidence="1">
    <location>
        <begin position="357"/>
        <end position="377"/>
    </location>
</feature>
<gene>
    <name evidence="2" type="ORF">EHS11_19460</name>
</gene>
<dbReference type="RefSeq" id="WP_135766052.1">
    <property type="nucleotide sequence ID" value="NZ_RQHV01000066.1"/>
</dbReference>
<evidence type="ECO:0000313" key="2">
    <source>
        <dbReference type="EMBL" id="TGN06532.1"/>
    </source>
</evidence>
<dbReference type="Gene3D" id="2.40.180.10">
    <property type="entry name" value="Catalase core domain"/>
    <property type="match status" value="1"/>
</dbReference>
<dbReference type="Proteomes" id="UP000298264">
    <property type="component" value="Unassembled WGS sequence"/>
</dbReference>
<dbReference type="InterPro" id="IPR020835">
    <property type="entry name" value="Catalase_sf"/>
</dbReference>
<dbReference type="OrthoDB" id="336698at2"/>
<dbReference type="CDD" id="cd08152">
    <property type="entry name" value="y4iL_like"/>
    <property type="match status" value="1"/>
</dbReference>
<proteinExistence type="predicted"/>
<name>A0A4R9LIV4_9LEPT</name>
<dbReference type="PANTHER" id="PTHR36195:SF4">
    <property type="entry name" value="DOMAIN PROTEIN, PUTATIVE (AFU_ORTHOLOGUE AFUA_5G01990)-RELATED"/>
    <property type="match status" value="1"/>
</dbReference>
<keyword evidence="3" id="KW-1185">Reference proteome</keyword>
<evidence type="ECO:0000313" key="3">
    <source>
        <dbReference type="Proteomes" id="UP000298264"/>
    </source>
</evidence>
<evidence type="ECO:0000256" key="1">
    <source>
        <dbReference type="SAM" id="MobiDB-lite"/>
    </source>
</evidence>
<sequence>MKQITPYALSLIFLLLPFCGGPYVKIPANVELGKEYPFPDEEDTTKRTLDLTLKSLEESYASTDLVKRDAHPKHHGCVAASFTVNKDIDPSLKLGVFQPGKNYSGLLRFSNGAQKPKSDKEGDIRGIGIKLFDVPGKKLLADEITATTHDFLLINHPILPIGAPDEYLALFEAAFAGKPASYVFGWNPFGWKLGALSKVRAIRGKKISSPLEIRYWSTTPYALGENRAVKYSVKPCKDMVSEIPSDAGENYLRDTLRKQLKESGSCFSFLVQLQKDPKSMPVEDPAVEWDESESPFIKLAEIQIPKQEFDFKEMDTLCENASFTPWHALPEHRPLGGINRVRKPVYIGISKYRHERNKTPRKELGKKDIPAKLLPSS</sequence>
<dbReference type="SUPFAM" id="SSF56634">
    <property type="entry name" value="Heme-dependent catalase-like"/>
    <property type="match status" value="1"/>
</dbReference>
<dbReference type="GO" id="GO:0020037">
    <property type="term" value="F:heme binding"/>
    <property type="evidence" value="ECO:0007669"/>
    <property type="project" value="InterPro"/>
</dbReference>
<feature type="compositionally biased region" description="Basic and acidic residues" evidence="1">
    <location>
        <begin position="357"/>
        <end position="370"/>
    </location>
</feature>
<dbReference type="AlphaFoldDB" id="A0A4R9LIV4"/>
<reference evidence="2" key="1">
    <citation type="journal article" date="2019" name="PLoS Negl. Trop. Dis.">
        <title>Revisiting the worldwide diversity of Leptospira species in the environment.</title>
        <authorList>
            <person name="Vincent A.T."/>
            <person name="Schiettekatte O."/>
            <person name="Bourhy P."/>
            <person name="Veyrier F.J."/>
            <person name="Picardeau M."/>
        </authorList>
    </citation>
    <scope>NUCLEOTIDE SEQUENCE [LARGE SCALE GENOMIC DNA]</scope>
    <source>
        <strain evidence="2">201400974</strain>
    </source>
</reference>
<organism evidence="2 3">
    <name type="scientific">Leptospira ilyithenensis</name>
    <dbReference type="NCBI Taxonomy" id="2484901"/>
    <lineage>
        <taxon>Bacteria</taxon>
        <taxon>Pseudomonadati</taxon>
        <taxon>Spirochaetota</taxon>
        <taxon>Spirochaetia</taxon>
        <taxon>Leptospirales</taxon>
        <taxon>Leptospiraceae</taxon>
        <taxon>Leptospira</taxon>
    </lineage>
</organism>
<accession>A0A4R9LIV4</accession>
<protein>
    <submittedName>
        <fullName evidence="2">Catalase</fullName>
    </submittedName>
</protein>
<dbReference type="PANTHER" id="PTHR36195">
    <property type="entry name" value="DOMAIN PROTEIN, PUTATIVE (AFU_ORTHOLOGUE AFUA_5G01990)-RELATED-RELATED"/>
    <property type="match status" value="1"/>
</dbReference>